<evidence type="ECO:0000256" key="1">
    <source>
        <dbReference type="SAM" id="MobiDB-lite"/>
    </source>
</evidence>
<comment type="caution">
    <text evidence="2">The sequence shown here is derived from an EMBL/GenBank/DDBJ whole genome shotgun (WGS) entry which is preliminary data.</text>
</comment>
<feature type="region of interest" description="Disordered" evidence="1">
    <location>
        <begin position="34"/>
        <end position="138"/>
    </location>
</feature>
<feature type="non-terminal residue" evidence="2">
    <location>
        <position position="1"/>
    </location>
</feature>
<dbReference type="EMBL" id="BKCJ011012018">
    <property type="protein sequence ID" value="GFC66669.1"/>
    <property type="molecule type" value="Genomic_DNA"/>
</dbReference>
<evidence type="ECO:0000313" key="2">
    <source>
        <dbReference type="EMBL" id="GFC66669.1"/>
    </source>
</evidence>
<feature type="compositionally biased region" description="Low complexity" evidence="1">
    <location>
        <begin position="42"/>
        <end position="54"/>
    </location>
</feature>
<reference evidence="2" key="1">
    <citation type="journal article" date="2019" name="Sci. Rep.">
        <title>Draft genome of Tanacetum cinerariifolium, the natural source of mosquito coil.</title>
        <authorList>
            <person name="Yamashiro T."/>
            <person name="Shiraishi A."/>
            <person name="Satake H."/>
            <person name="Nakayama K."/>
        </authorList>
    </citation>
    <scope>NUCLEOTIDE SEQUENCE</scope>
</reference>
<protein>
    <submittedName>
        <fullName evidence="2">Uncharacterized protein</fullName>
    </submittedName>
</protein>
<sequence>VMATFVILISSDSSEDSTGTPAGRVVLFGTIPTTIPNTTSLIAPPTADTPIITPTIPPSPDYAPASLDYSPASEAESDPYEDPASGHIPPLPATSPFLSSDDDTTVHDTPNTPPSPTHDTPFTEITTSTQRSPVIPRR</sequence>
<feature type="compositionally biased region" description="Polar residues" evidence="1">
    <location>
        <begin position="117"/>
        <end position="132"/>
    </location>
</feature>
<accession>A0A699QHJ0</accession>
<dbReference type="AlphaFoldDB" id="A0A699QHJ0"/>
<proteinExistence type="predicted"/>
<name>A0A699QHJ0_TANCI</name>
<gene>
    <name evidence="2" type="ORF">Tci_838639</name>
</gene>
<organism evidence="2">
    <name type="scientific">Tanacetum cinerariifolium</name>
    <name type="common">Dalmatian daisy</name>
    <name type="synonym">Chrysanthemum cinerariifolium</name>
    <dbReference type="NCBI Taxonomy" id="118510"/>
    <lineage>
        <taxon>Eukaryota</taxon>
        <taxon>Viridiplantae</taxon>
        <taxon>Streptophyta</taxon>
        <taxon>Embryophyta</taxon>
        <taxon>Tracheophyta</taxon>
        <taxon>Spermatophyta</taxon>
        <taxon>Magnoliopsida</taxon>
        <taxon>eudicotyledons</taxon>
        <taxon>Gunneridae</taxon>
        <taxon>Pentapetalae</taxon>
        <taxon>asterids</taxon>
        <taxon>campanulids</taxon>
        <taxon>Asterales</taxon>
        <taxon>Asteraceae</taxon>
        <taxon>Asteroideae</taxon>
        <taxon>Anthemideae</taxon>
        <taxon>Anthemidinae</taxon>
        <taxon>Tanacetum</taxon>
    </lineage>
</organism>